<dbReference type="AlphaFoldDB" id="A0A5R9GUB5"/>
<evidence type="ECO:0000259" key="1">
    <source>
        <dbReference type="Pfam" id="PF13304"/>
    </source>
</evidence>
<dbReference type="SUPFAM" id="SSF52540">
    <property type="entry name" value="P-loop containing nucleoside triphosphate hydrolases"/>
    <property type="match status" value="1"/>
</dbReference>
<keyword evidence="3" id="KW-1185">Reference proteome</keyword>
<gene>
    <name evidence="2" type="ORF">FEF65_08995</name>
</gene>
<evidence type="ECO:0000313" key="2">
    <source>
        <dbReference type="EMBL" id="TLS66784.1"/>
    </source>
</evidence>
<sequence length="420" mass="47592">MLLEFSVENFRSIREKQTLSMIAAPTNKEHFDTHVINTGIRGAVSVLKSAVIYGANASGKSNLILAMNYMRSVVAESASIKPGHKFNMKPFLLNESSASHEVPTSYEVSFIVNDVRYQYGFSMNLDRILEEWLLAYPSPKPQTWFYRKYDLQTEEYVYEFSSYFTGQKKLWLESTRENVLFLSIATQLNSEQLTPIFNWLANDLVVSSSGGFTSFDFTTSLLDDVSKKKSIQNFLVSADISISDISTVQRKGFRQTINLNSDGKVDSSAAEHEMLLPQFTHKTASGTATFELGDESFGTQKLFSLAGPLLDILEKGRVFVVDELHNSLHPLLVKHLVEVFHNKDTNPHNAQLIFSTHDTSLLNSKTFRRDQIWFVEKDKDQATELFPLTDFSPRKGEALEKGYLSGRYGALPFFDDTLSW</sequence>
<reference evidence="2 3" key="1">
    <citation type="journal article" date="2019" name="Appl. Environ. Microbiol.">
        <title>Environmental Evidence and Genomic Insight of Iron-oxidizing Bacteria Preference Towards More Corrosion Resistant Stainless Steel at Higher Salinities.</title>
        <authorList>
            <person name="Garrison C.E."/>
            <person name="Price K.A."/>
            <person name="Field E.K."/>
        </authorList>
    </citation>
    <scope>NUCLEOTIDE SEQUENCE [LARGE SCALE GENOMIC DNA]</scope>
    <source>
        <strain evidence="2 3">P3</strain>
    </source>
</reference>
<name>A0A5R9GUB5_9PROT</name>
<feature type="domain" description="ATPase AAA-type core" evidence="1">
    <location>
        <begin position="50"/>
        <end position="363"/>
    </location>
</feature>
<proteinExistence type="predicted"/>
<keyword evidence="2" id="KW-0547">Nucleotide-binding</keyword>
<protein>
    <submittedName>
        <fullName evidence="2">ATP-binding protein</fullName>
    </submittedName>
</protein>
<comment type="caution">
    <text evidence="2">The sequence shown here is derived from an EMBL/GenBank/DDBJ whole genome shotgun (WGS) entry which is preliminary data.</text>
</comment>
<dbReference type="RefSeq" id="WP_138239612.1">
    <property type="nucleotide sequence ID" value="NZ_VBRY01000008.1"/>
</dbReference>
<dbReference type="Proteomes" id="UP000306585">
    <property type="component" value="Unassembled WGS sequence"/>
</dbReference>
<keyword evidence="2" id="KW-0067">ATP-binding</keyword>
<dbReference type="InterPro" id="IPR003959">
    <property type="entry name" value="ATPase_AAA_core"/>
</dbReference>
<organism evidence="2 3">
    <name type="scientific">Mariprofundus erugo</name>
    <dbReference type="NCBI Taxonomy" id="2528639"/>
    <lineage>
        <taxon>Bacteria</taxon>
        <taxon>Pseudomonadati</taxon>
        <taxon>Pseudomonadota</taxon>
        <taxon>Candidatius Mariprofundia</taxon>
        <taxon>Mariprofundales</taxon>
        <taxon>Mariprofundaceae</taxon>
        <taxon>Mariprofundus</taxon>
    </lineage>
</organism>
<accession>A0A5R9GUB5</accession>
<dbReference type="Pfam" id="PF13304">
    <property type="entry name" value="AAA_21"/>
    <property type="match status" value="1"/>
</dbReference>
<dbReference type="PANTHER" id="PTHR40396">
    <property type="entry name" value="ATPASE-LIKE PROTEIN"/>
    <property type="match status" value="1"/>
</dbReference>
<dbReference type="Gene3D" id="3.40.50.300">
    <property type="entry name" value="P-loop containing nucleotide triphosphate hydrolases"/>
    <property type="match status" value="1"/>
</dbReference>
<dbReference type="PANTHER" id="PTHR40396:SF1">
    <property type="entry name" value="ATPASE AAA-TYPE CORE DOMAIN-CONTAINING PROTEIN"/>
    <property type="match status" value="1"/>
</dbReference>
<dbReference type="GO" id="GO:0016887">
    <property type="term" value="F:ATP hydrolysis activity"/>
    <property type="evidence" value="ECO:0007669"/>
    <property type="project" value="InterPro"/>
</dbReference>
<dbReference type="EMBL" id="VBRY01000008">
    <property type="protein sequence ID" value="TLS66784.1"/>
    <property type="molecule type" value="Genomic_DNA"/>
</dbReference>
<dbReference type="GO" id="GO:0005524">
    <property type="term" value="F:ATP binding"/>
    <property type="evidence" value="ECO:0007669"/>
    <property type="project" value="UniProtKB-KW"/>
</dbReference>
<evidence type="ECO:0000313" key="3">
    <source>
        <dbReference type="Proteomes" id="UP000306585"/>
    </source>
</evidence>
<dbReference type="OrthoDB" id="9809324at2"/>
<dbReference type="InterPro" id="IPR027417">
    <property type="entry name" value="P-loop_NTPase"/>
</dbReference>